<dbReference type="InterPro" id="IPR045538">
    <property type="entry name" value="CIS_TMP"/>
</dbReference>
<feature type="compositionally biased region" description="Polar residues" evidence="1">
    <location>
        <begin position="342"/>
        <end position="368"/>
    </location>
</feature>
<dbReference type="EMBL" id="BAABCW010000011">
    <property type="protein sequence ID" value="GAA3511891.1"/>
    <property type="molecule type" value="Genomic_DNA"/>
</dbReference>
<accession>A0ABP6UN26</accession>
<feature type="compositionally biased region" description="Basic and acidic residues" evidence="1">
    <location>
        <begin position="369"/>
        <end position="402"/>
    </location>
</feature>
<comment type="caution">
    <text evidence="2">The sequence shown here is derived from an EMBL/GenBank/DDBJ whole genome shotgun (WGS) entry which is preliminary data.</text>
</comment>
<dbReference type="Proteomes" id="UP001500459">
    <property type="component" value="Unassembled WGS sequence"/>
</dbReference>
<evidence type="ECO:0000256" key="1">
    <source>
        <dbReference type="SAM" id="MobiDB-lite"/>
    </source>
</evidence>
<evidence type="ECO:0000313" key="3">
    <source>
        <dbReference type="Proteomes" id="UP001500459"/>
    </source>
</evidence>
<gene>
    <name evidence="2" type="ORF">GCM10022393_27000</name>
</gene>
<organism evidence="2 3">
    <name type="scientific">Aquimarina addita</name>
    <dbReference type="NCBI Taxonomy" id="870485"/>
    <lineage>
        <taxon>Bacteria</taxon>
        <taxon>Pseudomonadati</taxon>
        <taxon>Bacteroidota</taxon>
        <taxon>Flavobacteriia</taxon>
        <taxon>Flavobacteriales</taxon>
        <taxon>Flavobacteriaceae</taxon>
        <taxon>Aquimarina</taxon>
    </lineage>
</organism>
<protein>
    <submittedName>
        <fullName evidence="2">Uncharacterized protein</fullName>
    </submittedName>
</protein>
<keyword evidence="3" id="KW-1185">Reference proteome</keyword>
<sequence length="570" mass="65066">MHTIHNITFDCNLNNIEAEESMEITCNRMIQNHILPKIERQLDSWNANHPGMKCIIPEINITILCTEFSVETIEYMLLRQFNTILEEKTKIAQQNTTHANPSATRIVPTSLVTDFILNYLKNGYNTNISEIKSIAQWSKDIHQLSKQFVDTVLHLIATDIRVAKRFILLFDTSETAFQKLFENEKFYQNTNFITQFLSALWAVISPEKDRTIQIAIWKTLLCTSNSAERFSKTVHTILASVGSFDPNDAKTTFLLTALVMQVQCQLKTKESIKIDSEIKDSLTTITTTPASKLPKEEINNKNQTSLKRTQNVTSSEIPTEKEKTKHRQNSKQNDVVKDKKNSAIQSTSYSSNDKIITPDVTKNSSTPTEDQHPTKSDVDALTKNKRENHNNPQKEARDSERLPLENTTIIGENIGLFMLHPFLSEFFKEAGILVDKEIINPDKGIQLLYYLATGNDTCKDLHVLTEKIILGIPLEQPVFGENPLSEEEKNICNQLLKAVLKHWTVLEKSGIDALRSMFLIRQGTIEYRGKNIHIEANHLAQDILLKKLPWGLGMIILPWIKGIFHIKWKS</sequence>
<dbReference type="Pfam" id="PF19268">
    <property type="entry name" value="CIS_TMP"/>
    <property type="match status" value="1"/>
</dbReference>
<reference evidence="3" key="1">
    <citation type="journal article" date="2019" name="Int. J. Syst. Evol. Microbiol.">
        <title>The Global Catalogue of Microorganisms (GCM) 10K type strain sequencing project: providing services to taxonomists for standard genome sequencing and annotation.</title>
        <authorList>
            <consortium name="The Broad Institute Genomics Platform"/>
            <consortium name="The Broad Institute Genome Sequencing Center for Infectious Disease"/>
            <person name="Wu L."/>
            <person name="Ma J."/>
        </authorList>
    </citation>
    <scope>NUCLEOTIDE SEQUENCE [LARGE SCALE GENOMIC DNA]</scope>
    <source>
        <strain evidence="3">JCM 17106</strain>
    </source>
</reference>
<name>A0ABP6UN26_9FLAO</name>
<proteinExistence type="predicted"/>
<feature type="compositionally biased region" description="Polar residues" evidence="1">
    <location>
        <begin position="300"/>
        <end position="317"/>
    </location>
</feature>
<dbReference type="RefSeq" id="WP_344928254.1">
    <property type="nucleotide sequence ID" value="NZ_BAABCW010000011.1"/>
</dbReference>
<evidence type="ECO:0000313" key="2">
    <source>
        <dbReference type="EMBL" id="GAA3511891.1"/>
    </source>
</evidence>
<feature type="region of interest" description="Disordered" evidence="1">
    <location>
        <begin position="293"/>
        <end position="402"/>
    </location>
</feature>